<dbReference type="STRING" id="50429.A0A2B4SRI9"/>
<keyword evidence="8" id="KW-0460">Magnesium</keyword>
<dbReference type="InterPro" id="IPR025984">
    <property type="entry name" value="DCTPP"/>
</dbReference>
<dbReference type="InterPro" id="IPR012942">
    <property type="entry name" value="SRR1-like"/>
</dbReference>
<dbReference type="FunFam" id="1.10.287.1080:FF:000004">
    <property type="entry name" value="dCTP pyrophosphatase 1"/>
    <property type="match status" value="1"/>
</dbReference>
<evidence type="ECO:0000256" key="9">
    <source>
        <dbReference type="ARBA" id="ARBA00050236"/>
    </source>
</evidence>
<comment type="catalytic activity">
    <reaction evidence="9">
        <text>dCTP + H2O = dCMP + diphosphate + H(+)</text>
        <dbReference type="Rhea" id="RHEA:22636"/>
        <dbReference type="ChEBI" id="CHEBI:15377"/>
        <dbReference type="ChEBI" id="CHEBI:15378"/>
        <dbReference type="ChEBI" id="CHEBI:33019"/>
        <dbReference type="ChEBI" id="CHEBI:57566"/>
        <dbReference type="ChEBI" id="CHEBI:61481"/>
        <dbReference type="EC" id="3.6.1.12"/>
    </reaction>
</comment>
<evidence type="ECO:0000256" key="6">
    <source>
        <dbReference type="ARBA" id="ARBA00022723"/>
    </source>
</evidence>
<dbReference type="GO" id="GO:0046872">
    <property type="term" value="F:metal ion binding"/>
    <property type="evidence" value="ECO:0007669"/>
    <property type="project" value="UniProtKB-KW"/>
</dbReference>
<evidence type="ECO:0000259" key="14">
    <source>
        <dbReference type="Pfam" id="PF07985"/>
    </source>
</evidence>
<dbReference type="OrthoDB" id="411123at2759"/>
<comment type="caution">
    <text evidence="15">The sequence shown here is derived from an EMBL/GenBank/DDBJ whole genome shotgun (WGS) entry which is preliminary data.</text>
</comment>
<dbReference type="Pfam" id="PF07985">
    <property type="entry name" value="SRR1"/>
    <property type="match status" value="1"/>
</dbReference>
<dbReference type="GO" id="GO:0005829">
    <property type="term" value="C:cytosol"/>
    <property type="evidence" value="ECO:0007669"/>
    <property type="project" value="UniProtKB-SubCell"/>
</dbReference>
<feature type="domain" description="SRR1-like" evidence="14">
    <location>
        <begin position="220"/>
        <end position="287"/>
    </location>
</feature>
<evidence type="ECO:0000256" key="11">
    <source>
        <dbReference type="ARBA" id="ARBA00066457"/>
    </source>
</evidence>
<dbReference type="PANTHER" id="PTHR46523">
    <property type="entry name" value="DCTP PYROPHOSPHATASE 1"/>
    <property type="match status" value="1"/>
</dbReference>
<evidence type="ECO:0000256" key="7">
    <source>
        <dbReference type="ARBA" id="ARBA00022801"/>
    </source>
</evidence>
<comment type="subcellular location">
    <subcellularLocation>
        <location evidence="2">Cytoplasm</location>
        <location evidence="2">Cytosol</location>
    </subcellularLocation>
</comment>
<dbReference type="EMBL" id="LSMT01000040">
    <property type="protein sequence ID" value="PFX31152.1"/>
    <property type="molecule type" value="Genomic_DNA"/>
</dbReference>
<dbReference type="EC" id="3.6.1.12" evidence="11"/>
<dbReference type="Gene3D" id="1.10.287.1080">
    <property type="entry name" value="MazG-like"/>
    <property type="match status" value="1"/>
</dbReference>
<dbReference type="AlphaFoldDB" id="A0A2B4SRI9"/>
<dbReference type="GO" id="GO:0006253">
    <property type="term" value="P:dCTP catabolic process"/>
    <property type="evidence" value="ECO:0007669"/>
    <property type="project" value="TreeGrafter"/>
</dbReference>
<evidence type="ECO:0000256" key="13">
    <source>
        <dbReference type="ARBA" id="ARBA00076045"/>
    </source>
</evidence>
<reference evidence="16" key="1">
    <citation type="journal article" date="2017" name="bioRxiv">
        <title>Comparative analysis of the genomes of Stylophora pistillata and Acropora digitifera provides evidence for extensive differences between species of corals.</title>
        <authorList>
            <person name="Voolstra C.R."/>
            <person name="Li Y."/>
            <person name="Liew Y.J."/>
            <person name="Baumgarten S."/>
            <person name="Zoccola D."/>
            <person name="Flot J.-F."/>
            <person name="Tambutte S."/>
            <person name="Allemand D."/>
            <person name="Aranda M."/>
        </authorList>
    </citation>
    <scope>NUCLEOTIDE SEQUENCE [LARGE SCALE GENOMIC DNA]</scope>
</reference>
<evidence type="ECO:0000256" key="1">
    <source>
        <dbReference type="ARBA" id="ARBA00001946"/>
    </source>
</evidence>
<dbReference type="Proteomes" id="UP000225706">
    <property type="component" value="Unassembled WGS sequence"/>
</dbReference>
<dbReference type="InterPro" id="IPR052555">
    <property type="entry name" value="dCTP_Pyrophosphatase"/>
</dbReference>
<dbReference type="GO" id="GO:0047840">
    <property type="term" value="F:dCTP diphosphatase activity"/>
    <property type="evidence" value="ECO:0007669"/>
    <property type="project" value="UniProtKB-EC"/>
</dbReference>
<comment type="cofactor">
    <cofactor evidence="1">
        <name>Mg(2+)</name>
        <dbReference type="ChEBI" id="CHEBI:18420"/>
    </cofactor>
</comment>
<gene>
    <name evidence="15" type="primary">Dctpp1</name>
    <name evidence="15" type="ORF">AWC38_SpisGene4092</name>
</gene>
<dbReference type="GO" id="GO:0042262">
    <property type="term" value="P:DNA protection"/>
    <property type="evidence" value="ECO:0007669"/>
    <property type="project" value="TreeGrafter"/>
</dbReference>
<keyword evidence="5" id="KW-0597">Phosphoprotein</keyword>
<protein>
    <recommendedName>
        <fullName evidence="12">dCTP pyrophosphatase 1</fullName>
        <ecNumber evidence="11">3.6.1.12</ecNumber>
    </recommendedName>
    <alternativeName>
        <fullName evidence="13">Deoxycytidine-triphosphatase 1</fullName>
    </alternativeName>
</protein>
<organism evidence="15 16">
    <name type="scientific">Stylophora pistillata</name>
    <name type="common">Smooth cauliflower coral</name>
    <dbReference type="NCBI Taxonomy" id="50429"/>
    <lineage>
        <taxon>Eukaryota</taxon>
        <taxon>Metazoa</taxon>
        <taxon>Cnidaria</taxon>
        <taxon>Anthozoa</taxon>
        <taxon>Hexacorallia</taxon>
        <taxon>Scleractinia</taxon>
        <taxon>Astrocoeniina</taxon>
        <taxon>Pocilloporidae</taxon>
        <taxon>Stylophora</taxon>
    </lineage>
</organism>
<dbReference type="SUPFAM" id="SSF101386">
    <property type="entry name" value="all-alpha NTP pyrophosphatases"/>
    <property type="match status" value="1"/>
</dbReference>
<evidence type="ECO:0000256" key="12">
    <source>
        <dbReference type="ARBA" id="ARBA00070266"/>
    </source>
</evidence>
<sequence length="347" mass="38949">MSTMLCDSSLVNAEDMDVQETSAFRFSEVPSLEKIRQMQSKFAKERDWDQFHQPRNLVLAMVGEVGEVAELFQWKGEVKEGLPDWSPKEKHHLAQELSDVLVYLVRLAEKCHVDLPKEVVAKIALNSKKYPADLTDGIKLNFLSELSDLKSNFTLTLGYLNTALNNPAQLCKGGTIAGDPVVFTMAHASKTQLLCDGHSVKNICCPAESAVKPDTKAIPEEPVTDIVCYGIGKLSSCPVARYQFAFLLLLRELLKISGLCFIYEPHFSQDDKVVVEEFGCSLIDHNEILPFTRETPIPNTFHHSDIFNDSGIHWFSREVLATVPDMLWKDCAEPVYSEDDDEIVTSH</sequence>
<name>A0A2B4SRI9_STYPI</name>
<dbReference type="PANTHER" id="PTHR46523:SF1">
    <property type="entry name" value="DCTP PYROPHOSPHATASE 1"/>
    <property type="match status" value="1"/>
</dbReference>
<evidence type="ECO:0000256" key="2">
    <source>
        <dbReference type="ARBA" id="ARBA00004514"/>
    </source>
</evidence>
<evidence type="ECO:0000313" key="15">
    <source>
        <dbReference type="EMBL" id="PFX31152.1"/>
    </source>
</evidence>
<proteinExistence type="predicted"/>
<accession>A0A2B4SRI9</accession>
<evidence type="ECO:0000256" key="4">
    <source>
        <dbReference type="ARBA" id="ARBA00022490"/>
    </source>
</evidence>
<comment type="function">
    <text evidence="10">Hydrolyzes deoxynucleoside triphosphates (dNTPs) to the corresponding nucleoside monophosphates. Has a strong preference for dCTP and its analogs including 5-iodo-dCTP and 5-methyl-dCTP for which it may even have a higher efficiency. May protect DNA or RNA against the incorporation of these genotoxic nucleotide analogs through their catabolism.</text>
</comment>
<comment type="subunit">
    <text evidence="3">Homotetramer.</text>
</comment>
<evidence type="ECO:0000256" key="3">
    <source>
        <dbReference type="ARBA" id="ARBA00011881"/>
    </source>
</evidence>
<dbReference type="GO" id="GO:0042802">
    <property type="term" value="F:identical protein binding"/>
    <property type="evidence" value="ECO:0007669"/>
    <property type="project" value="UniProtKB-ARBA"/>
</dbReference>
<evidence type="ECO:0000256" key="5">
    <source>
        <dbReference type="ARBA" id="ARBA00022553"/>
    </source>
</evidence>
<evidence type="ECO:0000313" key="16">
    <source>
        <dbReference type="Proteomes" id="UP000225706"/>
    </source>
</evidence>
<evidence type="ECO:0000256" key="8">
    <source>
        <dbReference type="ARBA" id="ARBA00022842"/>
    </source>
</evidence>
<dbReference type="Pfam" id="PF12643">
    <property type="entry name" value="MazG-like"/>
    <property type="match status" value="1"/>
</dbReference>
<keyword evidence="7" id="KW-0378">Hydrolase</keyword>
<keyword evidence="6" id="KW-0479">Metal-binding</keyword>
<keyword evidence="16" id="KW-1185">Reference proteome</keyword>
<evidence type="ECO:0000256" key="10">
    <source>
        <dbReference type="ARBA" id="ARBA00058235"/>
    </source>
</evidence>
<dbReference type="CDD" id="cd11537">
    <property type="entry name" value="NTP-PPase_RS21-C6_like"/>
    <property type="match status" value="1"/>
</dbReference>
<keyword evidence="4" id="KW-0963">Cytoplasm</keyword>